<keyword evidence="2" id="KW-1185">Reference proteome</keyword>
<dbReference type="EMBL" id="JARK01000272">
    <property type="protein sequence ID" value="EYC39156.1"/>
    <property type="molecule type" value="Genomic_DNA"/>
</dbReference>
<name>A0A016WHS4_9BILA</name>
<reference evidence="2" key="1">
    <citation type="journal article" date="2015" name="Nat. Genet.">
        <title>The genome and transcriptome of the zoonotic hookworm Ancylostoma ceylanicum identify infection-specific gene families.</title>
        <authorList>
            <person name="Schwarz E.M."/>
            <person name="Hu Y."/>
            <person name="Antoshechkin I."/>
            <person name="Miller M.M."/>
            <person name="Sternberg P.W."/>
            <person name="Aroian R.V."/>
        </authorList>
    </citation>
    <scope>NUCLEOTIDE SEQUENCE</scope>
    <source>
        <strain evidence="2">HY135</strain>
    </source>
</reference>
<accession>A0A016WHS4</accession>
<gene>
    <name evidence="1" type="primary">Acey_s0672.g1379</name>
    <name evidence="1" type="ORF">Y032_0672g1379</name>
</gene>
<dbReference type="Proteomes" id="UP000024635">
    <property type="component" value="Unassembled WGS sequence"/>
</dbReference>
<comment type="caution">
    <text evidence="1">The sequence shown here is derived from an EMBL/GenBank/DDBJ whole genome shotgun (WGS) entry which is preliminary data.</text>
</comment>
<evidence type="ECO:0000313" key="2">
    <source>
        <dbReference type="Proteomes" id="UP000024635"/>
    </source>
</evidence>
<feature type="non-terminal residue" evidence="1">
    <location>
        <position position="1"/>
    </location>
</feature>
<protein>
    <submittedName>
        <fullName evidence="1">Uncharacterized protein</fullName>
    </submittedName>
</protein>
<organism evidence="1 2">
    <name type="scientific">Ancylostoma ceylanicum</name>
    <dbReference type="NCBI Taxonomy" id="53326"/>
    <lineage>
        <taxon>Eukaryota</taxon>
        <taxon>Metazoa</taxon>
        <taxon>Ecdysozoa</taxon>
        <taxon>Nematoda</taxon>
        <taxon>Chromadorea</taxon>
        <taxon>Rhabditida</taxon>
        <taxon>Rhabditina</taxon>
        <taxon>Rhabditomorpha</taxon>
        <taxon>Strongyloidea</taxon>
        <taxon>Ancylostomatidae</taxon>
        <taxon>Ancylostomatinae</taxon>
        <taxon>Ancylostoma</taxon>
    </lineage>
</organism>
<dbReference type="AlphaFoldDB" id="A0A016WHS4"/>
<sequence length="35" mass="4364">YLYPVDFHMITIHDQFLHFVLTLTETWHLRQEMST</sequence>
<proteinExistence type="predicted"/>
<evidence type="ECO:0000313" key="1">
    <source>
        <dbReference type="EMBL" id="EYC39156.1"/>
    </source>
</evidence>